<evidence type="ECO:0000256" key="1">
    <source>
        <dbReference type="SAM" id="MobiDB-lite"/>
    </source>
</evidence>
<reference evidence="2 3" key="1">
    <citation type="submission" date="2020-04" db="EMBL/GenBank/DDBJ databases">
        <authorList>
            <person name="De Canck E."/>
        </authorList>
    </citation>
    <scope>NUCLEOTIDE SEQUENCE [LARGE SCALE GENOMIC DNA]</scope>
    <source>
        <strain evidence="2 3">LMG 24238</strain>
    </source>
</reference>
<evidence type="ECO:0000313" key="2">
    <source>
        <dbReference type="EMBL" id="CAB3742538.1"/>
    </source>
</evidence>
<name>A0A6J5CS92_9BURK</name>
<evidence type="ECO:0008006" key="4">
    <source>
        <dbReference type="Google" id="ProtNLM"/>
    </source>
</evidence>
<feature type="compositionally biased region" description="Polar residues" evidence="1">
    <location>
        <begin position="63"/>
        <end position="79"/>
    </location>
</feature>
<organism evidence="2 3">
    <name type="scientific">Paraburkholderia sediminicola</name>
    <dbReference type="NCBI Taxonomy" id="458836"/>
    <lineage>
        <taxon>Bacteria</taxon>
        <taxon>Pseudomonadati</taxon>
        <taxon>Pseudomonadota</taxon>
        <taxon>Betaproteobacteria</taxon>
        <taxon>Burkholderiales</taxon>
        <taxon>Burkholderiaceae</taxon>
        <taxon>Paraburkholderia</taxon>
    </lineage>
</organism>
<evidence type="ECO:0000313" key="3">
    <source>
        <dbReference type="Proteomes" id="UP000494255"/>
    </source>
</evidence>
<dbReference type="InterPro" id="IPR024400">
    <property type="entry name" value="DUF2635"/>
</dbReference>
<dbReference type="EMBL" id="CADIKC010000015">
    <property type="protein sequence ID" value="CAB3742538.1"/>
    <property type="molecule type" value="Genomic_DNA"/>
</dbReference>
<dbReference type="GeneID" id="97045465"/>
<proteinExistence type="predicted"/>
<sequence length="90" mass="9584">MFVKPAPGVLLRDPVTKQLLSDAPVGGLKTTVVPPEGMKVSDFDKYWLRRIHDRDAVKVSDVTDAQATSTTSNAGTVQKVSDGEAETGAN</sequence>
<dbReference type="Pfam" id="PF10948">
    <property type="entry name" value="DUF2635"/>
    <property type="match status" value="1"/>
</dbReference>
<dbReference type="RefSeq" id="WP_175054348.1">
    <property type="nucleotide sequence ID" value="NZ_CADIKC010000015.1"/>
</dbReference>
<accession>A0A6J5CS92</accession>
<feature type="region of interest" description="Disordered" evidence="1">
    <location>
        <begin position="61"/>
        <end position="90"/>
    </location>
</feature>
<dbReference type="Proteomes" id="UP000494255">
    <property type="component" value="Unassembled WGS sequence"/>
</dbReference>
<dbReference type="AlphaFoldDB" id="A0A6J5CS92"/>
<keyword evidence="3" id="KW-1185">Reference proteome</keyword>
<gene>
    <name evidence="2" type="ORF">LMG24238_06898</name>
</gene>
<protein>
    <recommendedName>
        <fullName evidence="4">DUF2635 domain-containing protein</fullName>
    </recommendedName>
</protein>